<evidence type="ECO:0000259" key="2">
    <source>
        <dbReference type="Pfam" id="PF11997"/>
    </source>
</evidence>
<feature type="domain" description="DUF3492" evidence="2">
    <location>
        <begin position="9"/>
        <end position="278"/>
    </location>
</feature>
<dbReference type="PANTHER" id="PTHR12526:SF608">
    <property type="entry name" value="PELF"/>
    <property type="match status" value="1"/>
</dbReference>
<dbReference type="Proteomes" id="UP001595957">
    <property type="component" value="Unassembled WGS sequence"/>
</dbReference>
<sequence length="497" mass="55070">MMDDGDECDVCLIVEGAYPFVVGGVSNWLQDLILSMPDVRFSVIAIKAGATIQPWRMVPPPNVAQIIEVPLIVEPSPPRRFPPRQMRLIGRLLLAFLSTGGKDDLVRLTEALANLKPTPTAGDLLSNGEMFAVFTRYYDTAFRSASFHHFFWAMRVLLGGLIKMLLTPLPRARVYHTISTGFAGLLAARAAYETGRPAFITEHGIYLLERQIEIMMADWIGDQIDTGLALDRGGHDLRDLWLAVFETYTRACYDACNPIVALYTANNETQRRHGARPDRLRVIPNGIDPGNFAHIDRLCDPVRPLVALIGRVVPIKDIKTFIRAAAIVLGDMPQTRFVILGPLDEDPDYADDCETLVKELGIDGAVRFEGRVNVTDWMPRIDLLVLTSLSEAQPLVILEGGACGIPAIAPDVGSCRELIEGRRRGAEPRGGIVTELVNPDDTAQAILSLLRDPSTRRAMGEALRDRVFSDYDRSAIIAEYRKIYEELGAAPRFPELQ</sequence>
<dbReference type="EMBL" id="JBHSFZ010000064">
    <property type="protein sequence ID" value="MFC4596056.1"/>
    <property type="molecule type" value="Genomic_DNA"/>
</dbReference>
<name>A0ABV9F5Q6_9SPHN</name>
<comment type="caution">
    <text evidence="3">The sequence shown here is derived from an EMBL/GenBank/DDBJ whole genome shotgun (WGS) entry which is preliminary data.</text>
</comment>
<evidence type="ECO:0000313" key="3">
    <source>
        <dbReference type="EMBL" id="MFC4596056.1"/>
    </source>
</evidence>
<protein>
    <submittedName>
        <fullName evidence="3">GT4 family glycosyltransferase PelF</fullName>
    </submittedName>
</protein>
<dbReference type="InterPro" id="IPR001296">
    <property type="entry name" value="Glyco_trans_1"/>
</dbReference>
<accession>A0ABV9F5Q6</accession>
<dbReference type="InterPro" id="IPR022622">
    <property type="entry name" value="DUF3492"/>
</dbReference>
<dbReference type="SUPFAM" id="SSF53756">
    <property type="entry name" value="UDP-Glycosyltransferase/glycogen phosphorylase"/>
    <property type="match status" value="1"/>
</dbReference>
<evidence type="ECO:0000259" key="1">
    <source>
        <dbReference type="Pfam" id="PF00534"/>
    </source>
</evidence>
<dbReference type="PANTHER" id="PTHR12526">
    <property type="entry name" value="GLYCOSYLTRANSFERASE"/>
    <property type="match status" value="1"/>
</dbReference>
<dbReference type="Pfam" id="PF00534">
    <property type="entry name" value="Glycos_transf_1"/>
    <property type="match status" value="1"/>
</dbReference>
<dbReference type="Gene3D" id="3.40.50.2000">
    <property type="entry name" value="Glycogen Phosphorylase B"/>
    <property type="match status" value="2"/>
</dbReference>
<dbReference type="RefSeq" id="WP_066523699.1">
    <property type="nucleotide sequence ID" value="NZ_JBHSFZ010000064.1"/>
</dbReference>
<dbReference type="NCBIfam" id="NF038011">
    <property type="entry name" value="PelF"/>
    <property type="match status" value="1"/>
</dbReference>
<evidence type="ECO:0000313" key="4">
    <source>
        <dbReference type="Proteomes" id="UP001595957"/>
    </source>
</evidence>
<proteinExistence type="predicted"/>
<dbReference type="Pfam" id="PF11997">
    <property type="entry name" value="DUF3492"/>
    <property type="match status" value="1"/>
</dbReference>
<gene>
    <name evidence="3" type="primary">pelF</name>
    <name evidence="3" type="ORF">ACFO3E_18045</name>
</gene>
<reference evidence="4" key="1">
    <citation type="journal article" date="2019" name="Int. J. Syst. Evol. Microbiol.">
        <title>The Global Catalogue of Microorganisms (GCM) 10K type strain sequencing project: providing services to taxonomists for standard genome sequencing and annotation.</title>
        <authorList>
            <consortium name="The Broad Institute Genomics Platform"/>
            <consortium name="The Broad Institute Genome Sequencing Center for Infectious Disease"/>
            <person name="Wu L."/>
            <person name="Ma J."/>
        </authorList>
    </citation>
    <scope>NUCLEOTIDE SEQUENCE [LARGE SCALE GENOMIC DNA]</scope>
    <source>
        <strain evidence="4">NBRC 103632</strain>
    </source>
</reference>
<feature type="domain" description="Glycosyl transferase family 1" evidence="1">
    <location>
        <begin position="304"/>
        <end position="464"/>
    </location>
</feature>
<organism evidence="3 4">
    <name type="scientific">Sphingobium tyrosinilyticum</name>
    <dbReference type="NCBI Taxonomy" id="2715436"/>
    <lineage>
        <taxon>Bacteria</taxon>
        <taxon>Pseudomonadati</taxon>
        <taxon>Pseudomonadota</taxon>
        <taxon>Alphaproteobacteria</taxon>
        <taxon>Sphingomonadales</taxon>
        <taxon>Sphingomonadaceae</taxon>
        <taxon>Sphingobium</taxon>
    </lineage>
</organism>
<keyword evidence="4" id="KW-1185">Reference proteome</keyword>
<dbReference type="InterPro" id="IPR047691">
    <property type="entry name" value="PelF-like"/>
</dbReference>